<protein>
    <submittedName>
        <fullName evidence="1">Uncharacterized protein</fullName>
    </submittedName>
</protein>
<dbReference type="RefSeq" id="WP_112885509.1">
    <property type="nucleotide sequence ID" value="NZ_QLUW01000007.1"/>
</dbReference>
<sequence>MAFLFPIGRIISDTSVVVRDSAEEAVQALLEGALGNAVETGMSSANWPTLVQFNTPNNGDFPSVGNPLYIWDSADNSNPGKRLGFAKAIDIPAGQDIPFVLHLFVFADNAVKARAQIFSKGATPTEQLDITDGFLLDNSFNLTSGSNKPPFEWQNVRYYSKAFQNNAQGQQVVVSFEVQNYIGGSFDPGALMFVADLYSPNTF</sequence>
<gene>
    <name evidence="1" type="ORF">DL346_27040</name>
</gene>
<dbReference type="Proteomes" id="UP000249260">
    <property type="component" value="Unassembled WGS sequence"/>
</dbReference>
<keyword evidence="2" id="KW-1185">Reference proteome</keyword>
<proteinExistence type="predicted"/>
<name>A0A328TSB6_9BACL</name>
<dbReference type="AlphaFoldDB" id="A0A328TSB6"/>
<evidence type="ECO:0000313" key="1">
    <source>
        <dbReference type="EMBL" id="RAP73368.1"/>
    </source>
</evidence>
<reference evidence="1 2" key="1">
    <citation type="submission" date="2018-06" db="EMBL/GenBank/DDBJ databases">
        <title>Paenibacillus montanisoli sp. nov., isolated from mountain area soil.</title>
        <authorList>
            <person name="Wu M."/>
        </authorList>
    </citation>
    <scope>NUCLEOTIDE SEQUENCE [LARGE SCALE GENOMIC DNA]</scope>
    <source>
        <strain evidence="1 2">RA17</strain>
    </source>
</reference>
<organism evidence="1 2">
    <name type="scientific">Paenibacillus montanisoli</name>
    <dbReference type="NCBI Taxonomy" id="2081970"/>
    <lineage>
        <taxon>Bacteria</taxon>
        <taxon>Bacillati</taxon>
        <taxon>Bacillota</taxon>
        <taxon>Bacilli</taxon>
        <taxon>Bacillales</taxon>
        <taxon>Paenibacillaceae</taxon>
        <taxon>Paenibacillus</taxon>
    </lineage>
</organism>
<comment type="caution">
    <text evidence="1">The sequence shown here is derived from an EMBL/GenBank/DDBJ whole genome shotgun (WGS) entry which is preliminary data.</text>
</comment>
<evidence type="ECO:0000313" key="2">
    <source>
        <dbReference type="Proteomes" id="UP000249260"/>
    </source>
</evidence>
<accession>A0A328TSB6</accession>
<dbReference type="EMBL" id="QLUW01000007">
    <property type="protein sequence ID" value="RAP73368.1"/>
    <property type="molecule type" value="Genomic_DNA"/>
</dbReference>